<dbReference type="CDD" id="cd02440">
    <property type="entry name" value="AdoMet_MTases"/>
    <property type="match status" value="1"/>
</dbReference>
<accession>A0AAN1XW29</accession>
<comment type="catalytic activity">
    <reaction evidence="4">
        <text>S-adenosyl 3-(methylsulfanyl)propylamine + putrescine = S-methyl-5'-thioadenosine + spermidine + H(+)</text>
        <dbReference type="Rhea" id="RHEA:12721"/>
        <dbReference type="ChEBI" id="CHEBI:15378"/>
        <dbReference type="ChEBI" id="CHEBI:17509"/>
        <dbReference type="ChEBI" id="CHEBI:57443"/>
        <dbReference type="ChEBI" id="CHEBI:57834"/>
        <dbReference type="ChEBI" id="CHEBI:326268"/>
        <dbReference type="EC" id="2.5.1.16"/>
    </reaction>
</comment>
<dbReference type="Pfam" id="PF01564">
    <property type="entry name" value="Spermine_synth"/>
    <property type="match status" value="1"/>
</dbReference>
<organism evidence="7 8">
    <name type="scientific">Vulcanimicrobium alpinum</name>
    <dbReference type="NCBI Taxonomy" id="3016050"/>
    <lineage>
        <taxon>Bacteria</taxon>
        <taxon>Bacillati</taxon>
        <taxon>Vulcanimicrobiota</taxon>
        <taxon>Vulcanimicrobiia</taxon>
        <taxon>Vulcanimicrobiales</taxon>
        <taxon>Vulcanimicrobiaceae</taxon>
        <taxon>Vulcanimicrobium</taxon>
    </lineage>
</organism>
<evidence type="ECO:0000256" key="3">
    <source>
        <dbReference type="ARBA" id="ARBA00023115"/>
    </source>
</evidence>
<evidence type="ECO:0000256" key="2">
    <source>
        <dbReference type="ARBA" id="ARBA00022679"/>
    </source>
</evidence>
<comment type="pathway">
    <text evidence="4">Amine and polyamine biosynthesis; spermidine biosynthesis; spermidine from putrescine: step 1/1.</text>
</comment>
<keyword evidence="8" id="KW-1185">Reference proteome</keyword>
<dbReference type="InterPro" id="IPR030373">
    <property type="entry name" value="PABS_CS"/>
</dbReference>
<dbReference type="SUPFAM" id="SSF53335">
    <property type="entry name" value="S-adenosyl-L-methionine-dependent methyltransferases"/>
    <property type="match status" value="1"/>
</dbReference>
<keyword evidence="4" id="KW-0745">Spermidine biosynthesis</keyword>
<dbReference type="Gene3D" id="3.40.50.150">
    <property type="entry name" value="Vaccinia Virus protein VP39"/>
    <property type="match status" value="1"/>
</dbReference>
<keyword evidence="2 4" id="KW-0808">Transferase</keyword>
<dbReference type="AlphaFoldDB" id="A0AAN1XW29"/>
<dbReference type="PANTHER" id="PTHR11558">
    <property type="entry name" value="SPERMIDINE/SPERMINE SYNTHASE"/>
    <property type="match status" value="1"/>
</dbReference>
<feature type="binding site" evidence="4">
    <location>
        <position position="36"/>
    </location>
    <ligand>
        <name>S-methyl-5'-thioadenosine</name>
        <dbReference type="ChEBI" id="CHEBI:17509"/>
    </ligand>
</feature>
<comment type="subunit">
    <text evidence="4">Homodimer or homotetramer.</text>
</comment>
<feature type="binding site" evidence="4">
    <location>
        <begin position="143"/>
        <end position="144"/>
    </location>
    <ligand>
        <name>S-methyl-5'-thioadenosine</name>
        <dbReference type="ChEBI" id="CHEBI:17509"/>
    </ligand>
</feature>
<evidence type="ECO:0000256" key="1">
    <source>
        <dbReference type="ARBA" id="ARBA00007867"/>
    </source>
</evidence>
<dbReference type="EMBL" id="AP025523">
    <property type="protein sequence ID" value="BDE05347.1"/>
    <property type="molecule type" value="Genomic_DNA"/>
</dbReference>
<comment type="similarity">
    <text evidence="1 4">Belongs to the spermidine/spermine synthase family.</text>
</comment>
<dbReference type="EC" id="2.5.1.16" evidence="4"/>
<dbReference type="KEGG" id="vab:WPS_06230"/>
<dbReference type="Proteomes" id="UP001317532">
    <property type="component" value="Chromosome"/>
</dbReference>
<proteinExistence type="inferred from homology"/>
<gene>
    <name evidence="4 7" type="primary">speE</name>
    <name evidence="7" type="ORF">WPS_06230</name>
</gene>
<feature type="binding site" evidence="4">
    <location>
        <position position="111"/>
    </location>
    <ligand>
        <name>S-methyl-5'-thioadenosine</name>
        <dbReference type="ChEBI" id="CHEBI:17509"/>
    </ligand>
</feature>
<dbReference type="HAMAP" id="MF_00198">
    <property type="entry name" value="Spermidine_synth"/>
    <property type="match status" value="1"/>
</dbReference>
<comment type="caution">
    <text evidence="4">Lacks conserved residue(s) required for the propagation of feature annotation.</text>
</comment>
<dbReference type="PROSITE" id="PS01330">
    <property type="entry name" value="PABS_1"/>
    <property type="match status" value="1"/>
</dbReference>
<dbReference type="GO" id="GO:0004766">
    <property type="term" value="F:spermidine synthase activity"/>
    <property type="evidence" value="ECO:0007669"/>
    <property type="project" value="UniProtKB-UniRule"/>
</dbReference>
<dbReference type="InterPro" id="IPR029063">
    <property type="entry name" value="SAM-dependent_MTases_sf"/>
</dbReference>
<comment type="function">
    <text evidence="4">Catalyzes the irreversible transfer of a propylamine group from the amino donor S-adenosylmethioninamine (decarboxy-AdoMet) to putrescine (1,4-diaminobutane) to yield spermidine.</text>
</comment>
<evidence type="ECO:0000259" key="6">
    <source>
        <dbReference type="PROSITE" id="PS51006"/>
    </source>
</evidence>
<evidence type="ECO:0000256" key="4">
    <source>
        <dbReference type="HAMAP-Rule" id="MF_00198"/>
    </source>
</evidence>
<dbReference type="PROSITE" id="PS51006">
    <property type="entry name" value="PABS_2"/>
    <property type="match status" value="1"/>
</dbReference>
<feature type="binding site" evidence="4">
    <location>
        <position position="170"/>
    </location>
    <ligand>
        <name>S-methyl-5'-thioadenosine</name>
        <dbReference type="ChEBI" id="CHEBI:17509"/>
    </ligand>
</feature>
<reference evidence="7 8" key="1">
    <citation type="journal article" date="2022" name="ISME Commun">
        <title>Vulcanimicrobium alpinus gen. nov. sp. nov., the first cultivated representative of the candidate phylum 'Eremiobacterota', is a metabolically versatile aerobic anoxygenic phototroph.</title>
        <authorList>
            <person name="Yabe S."/>
            <person name="Muto K."/>
            <person name="Abe K."/>
            <person name="Yokota A."/>
            <person name="Staudigel H."/>
            <person name="Tebo B.M."/>
        </authorList>
    </citation>
    <scope>NUCLEOTIDE SEQUENCE [LARGE SCALE GENOMIC DNA]</scope>
    <source>
        <strain evidence="7 8">WC8-2</strain>
    </source>
</reference>
<feature type="active site" description="Proton acceptor" evidence="4 5">
    <location>
        <position position="161"/>
    </location>
</feature>
<dbReference type="InterPro" id="IPR037163">
    <property type="entry name" value="Spermidine_synt_N_sf"/>
</dbReference>
<dbReference type="InterPro" id="IPR035246">
    <property type="entry name" value="Spermidine_synt_N"/>
</dbReference>
<dbReference type="PANTHER" id="PTHR11558:SF11">
    <property type="entry name" value="SPERMIDINE SYNTHASE"/>
    <property type="match status" value="1"/>
</dbReference>
<evidence type="ECO:0000256" key="5">
    <source>
        <dbReference type="PROSITE-ProRule" id="PRU00354"/>
    </source>
</evidence>
<dbReference type="InterPro" id="IPR001045">
    <property type="entry name" value="Spermi_synthase"/>
</dbReference>
<evidence type="ECO:0000313" key="8">
    <source>
        <dbReference type="Proteomes" id="UP001317532"/>
    </source>
</evidence>
<keyword evidence="3 4" id="KW-0620">Polyamine biosynthesis</keyword>
<dbReference type="GO" id="GO:0008295">
    <property type="term" value="P:spermidine biosynthetic process"/>
    <property type="evidence" value="ECO:0007669"/>
    <property type="project" value="UniProtKB-UniRule"/>
</dbReference>
<dbReference type="Gene3D" id="2.30.140.10">
    <property type="entry name" value="Spermidine synthase, tetramerisation domain"/>
    <property type="match status" value="1"/>
</dbReference>
<sequence>MPKTEQFQWYTEQFAPTEIHAHAVDETYYAGRTPFQSVAVLRTPVFGKMLVLDGDTQSSQNDEKIYHESLIHPAMASVDDRTDVLILGGGEGATLREVLRDPAVRRCTMVDIDGEVVELAKRFLPEWSAGAFDDPRARLIIGDALRFINEDGDRYGVVISDLTEPLPDSPSFPLFNGDVFRDIKRRLAPGGVYVLQASTAGFHNMALHAKMARSLRRHFRHVRSFYTHVPAFDNDWAFIACSDDVDAAFTDPARIDAYVGSLRGENWFYDAETHRRLFALPRYLRAELAKDGDVFA</sequence>
<feature type="domain" description="PABS" evidence="6">
    <location>
        <begin position="7"/>
        <end position="243"/>
    </location>
</feature>
<dbReference type="Pfam" id="PF17284">
    <property type="entry name" value="Spermine_synt_N"/>
    <property type="match status" value="1"/>
</dbReference>
<dbReference type="RefSeq" id="WP_317996396.1">
    <property type="nucleotide sequence ID" value="NZ_AP025523.1"/>
</dbReference>
<feature type="binding site" evidence="4">
    <location>
        <position position="91"/>
    </location>
    <ligand>
        <name>spermidine</name>
        <dbReference type="ChEBI" id="CHEBI:57834"/>
    </ligand>
</feature>
<feature type="binding site" evidence="4">
    <location>
        <position position="67"/>
    </location>
    <ligand>
        <name>spermidine</name>
        <dbReference type="ChEBI" id="CHEBI:57834"/>
    </ligand>
</feature>
<evidence type="ECO:0000313" key="7">
    <source>
        <dbReference type="EMBL" id="BDE05347.1"/>
    </source>
</evidence>
<name>A0AAN1XW29_UNVUL</name>
<protein>
    <recommendedName>
        <fullName evidence="4">Polyamine aminopropyltransferase</fullName>
    </recommendedName>
    <alternativeName>
        <fullName evidence="4">Putrescine aminopropyltransferase</fullName>
        <shortName evidence="4">PAPT</shortName>
    </alternativeName>
    <alternativeName>
        <fullName evidence="4">Spermidine synthase</fullName>
        <shortName evidence="4">SPDS</shortName>
        <shortName evidence="4">SPDSY</shortName>
        <ecNumber evidence="4">2.5.1.16</ecNumber>
    </alternativeName>
</protein>
<dbReference type="InterPro" id="IPR030374">
    <property type="entry name" value="PABS"/>
</dbReference>